<accession>A0A931HG86</accession>
<protein>
    <submittedName>
        <fullName evidence="1">Uncharacterized protein</fullName>
    </submittedName>
</protein>
<proteinExistence type="predicted"/>
<dbReference type="Proteomes" id="UP000617634">
    <property type="component" value="Unassembled WGS sequence"/>
</dbReference>
<gene>
    <name evidence="1" type="ORF">I5E68_17990</name>
</gene>
<sequence>MLNTERRAQVIRSEQIHHQYEKEGSSAFRISCLLNHHQPQTVIERKNGSITSSCKSCGKKIVFGANRRWQAPRDTADQLVWWRLCFLDRHAPVNHRVNWDGTHFVGKCKHCRRPIRRHAHKLWRTR</sequence>
<comment type="caution">
    <text evidence="1">The sequence shown here is derived from an EMBL/GenBank/DDBJ whole genome shotgun (WGS) entry which is preliminary data.</text>
</comment>
<keyword evidence="2" id="KW-1185">Reference proteome</keyword>
<reference evidence="1" key="1">
    <citation type="submission" date="2020-11" db="EMBL/GenBank/DDBJ databases">
        <title>Novosphingobium aureum sp. nov., a marine bacterium isolated from sediment of a salt flat.</title>
        <authorList>
            <person name="Yoo Y."/>
            <person name="Kim J.-J."/>
        </authorList>
    </citation>
    <scope>NUCLEOTIDE SEQUENCE</scope>
    <source>
        <strain evidence="1">YJ-S2-02</strain>
    </source>
</reference>
<dbReference type="EMBL" id="JADZGI010000004">
    <property type="protein sequence ID" value="MBH0114843.1"/>
    <property type="molecule type" value="Genomic_DNA"/>
</dbReference>
<name>A0A931HG86_9SPHN</name>
<evidence type="ECO:0000313" key="2">
    <source>
        <dbReference type="Proteomes" id="UP000617634"/>
    </source>
</evidence>
<organism evidence="1 2">
    <name type="scientific">Novosphingobium aureum</name>
    <dbReference type="NCBI Taxonomy" id="2792964"/>
    <lineage>
        <taxon>Bacteria</taxon>
        <taxon>Pseudomonadati</taxon>
        <taxon>Pseudomonadota</taxon>
        <taxon>Alphaproteobacteria</taxon>
        <taxon>Sphingomonadales</taxon>
        <taxon>Sphingomonadaceae</taxon>
        <taxon>Novosphingobium</taxon>
    </lineage>
</organism>
<dbReference type="AlphaFoldDB" id="A0A931HG86"/>
<evidence type="ECO:0000313" key="1">
    <source>
        <dbReference type="EMBL" id="MBH0114843.1"/>
    </source>
</evidence>